<dbReference type="Proteomes" id="UP000639338">
    <property type="component" value="Unassembled WGS sequence"/>
</dbReference>
<dbReference type="Pfam" id="PF01569">
    <property type="entry name" value="PAP2"/>
    <property type="match status" value="1"/>
</dbReference>
<proteinExistence type="inferred from homology"/>
<dbReference type="InterPro" id="IPR000326">
    <property type="entry name" value="PAP2/HPO"/>
</dbReference>
<evidence type="ECO:0000256" key="6">
    <source>
        <dbReference type="SAM" id="Phobius"/>
    </source>
</evidence>
<evidence type="ECO:0000256" key="2">
    <source>
        <dbReference type="ARBA" id="ARBA00008816"/>
    </source>
</evidence>
<feature type="transmembrane region" description="Helical" evidence="6">
    <location>
        <begin position="213"/>
        <end position="232"/>
    </location>
</feature>
<dbReference type="AlphaFoldDB" id="A0A835CM02"/>
<evidence type="ECO:0000256" key="4">
    <source>
        <dbReference type="ARBA" id="ARBA00022989"/>
    </source>
</evidence>
<comment type="similarity">
    <text evidence="2">Belongs to the PA-phosphatase related phosphoesterase family.</text>
</comment>
<keyword evidence="3 6" id="KW-0812">Transmembrane</keyword>
<gene>
    <name evidence="8" type="ORF">HCN44_008013</name>
</gene>
<name>A0A835CM02_APHGI</name>
<evidence type="ECO:0000259" key="7">
    <source>
        <dbReference type="SMART" id="SM00014"/>
    </source>
</evidence>
<dbReference type="EMBL" id="JACMRX010000005">
    <property type="protein sequence ID" value="KAF7989339.1"/>
    <property type="molecule type" value="Genomic_DNA"/>
</dbReference>
<dbReference type="CDD" id="cd03384">
    <property type="entry name" value="PAP2_wunen"/>
    <property type="match status" value="1"/>
</dbReference>
<reference evidence="8 9" key="1">
    <citation type="submission" date="2020-08" db="EMBL/GenBank/DDBJ databases">
        <title>Aphidius gifuensis genome sequencing and assembly.</title>
        <authorList>
            <person name="Du Z."/>
        </authorList>
    </citation>
    <scope>NUCLEOTIDE SEQUENCE [LARGE SCALE GENOMIC DNA]</scope>
    <source>
        <strain evidence="8">YNYX2018</strain>
        <tissue evidence="8">Adults</tissue>
    </source>
</reference>
<dbReference type="SMART" id="SM00014">
    <property type="entry name" value="acidPPc"/>
    <property type="match status" value="1"/>
</dbReference>
<comment type="subcellular location">
    <subcellularLocation>
        <location evidence="1">Membrane</location>
        <topology evidence="1">Multi-pass membrane protein</topology>
    </subcellularLocation>
</comment>
<dbReference type="OrthoDB" id="8907274at2759"/>
<dbReference type="GO" id="GO:0007165">
    <property type="term" value="P:signal transduction"/>
    <property type="evidence" value="ECO:0007669"/>
    <property type="project" value="TreeGrafter"/>
</dbReference>
<dbReference type="GO" id="GO:0006644">
    <property type="term" value="P:phospholipid metabolic process"/>
    <property type="evidence" value="ECO:0007669"/>
    <property type="project" value="InterPro"/>
</dbReference>
<evidence type="ECO:0000256" key="5">
    <source>
        <dbReference type="ARBA" id="ARBA00023136"/>
    </source>
</evidence>
<dbReference type="GO" id="GO:0008195">
    <property type="term" value="F:phosphatidate phosphatase activity"/>
    <property type="evidence" value="ECO:0007669"/>
    <property type="project" value="TreeGrafter"/>
</dbReference>
<dbReference type="InterPro" id="IPR036938">
    <property type="entry name" value="PAP2/HPO_sf"/>
</dbReference>
<evidence type="ECO:0000256" key="1">
    <source>
        <dbReference type="ARBA" id="ARBA00004141"/>
    </source>
</evidence>
<dbReference type="GO" id="GO:0046839">
    <property type="term" value="P:phospholipid dephosphorylation"/>
    <property type="evidence" value="ECO:0007669"/>
    <property type="project" value="TreeGrafter"/>
</dbReference>
<dbReference type="InterPro" id="IPR043216">
    <property type="entry name" value="PAP-like"/>
</dbReference>
<feature type="transmembrane region" description="Helical" evidence="6">
    <location>
        <begin position="244"/>
        <end position="266"/>
    </location>
</feature>
<feature type="domain" description="Phosphatidic acid phosphatase type 2/haloperoxidase" evidence="7">
    <location>
        <begin position="109"/>
        <end position="259"/>
    </location>
</feature>
<organism evidence="8 9">
    <name type="scientific">Aphidius gifuensis</name>
    <name type="common">Parasitoid wasp</name>
    <dbReference type="NCBI Taxonomy" id="684658"/>
    <lineage>
        <taxon>Eukaryota</taxon>
        <taxon>Metazoa</taxon>
        <taxon>Ecdysozoa</taxon>
        <taxon>Arthropoda</taxon>
        <taxon>Hexapoda</taxon>
        <taxon>Insecta</taxon>
        <taxon>Pterygota</taxon>
        <taxon>Neoptera</taxon>
        <taxon>Endopterygota</taxon>
        <taxon>Hymenoptera</taxon>
        <taxon>Apocrita</taxon>
        <taxon>Ichneumonoidea</taxon>
        <taxon>Braconidae</taxon>
        <taxon>Aphidiinae</taxon>
        <taxon>Aphidius</taxon>
    </lineage>
</organism>
<comment type="caution">
    <text evidence="8">The sequence shown here is derived from an EMBL/GenBank/DDBJ whole genome shotgun (WGS) entry which is preliminary data.</text>
</comment>
<accession>A0A835CM02</accession>
<keyword evidence="5 6" id="KW-0472">Membrane</keyword>
<sequence length="318" mass="36328">MMDKSTKYVLRKIGIDVLCLLILGLGPLYCLKYGTPYPRGFFCDDESIKHPFIESTVGNELLYSIGIAMPICGMLLGEYFHAKLLNKQSSLVLFGHKIAPWIPMAYNKIGLFAFGALISVFLTDTAKYSIGRLRPHFIDVCRPNISCDNNNSFEFQHKYHVNFVCTNNIGDYEHRWKDARLSFPSGHSSFSMYVSIYFALYLQLRVTWKGSKLLKYLLQTICLWMAWYTAMSRVSDYKHHWSDVLAGMLLGSIVSLINAFCIADIFKERRINKIGTTDLDKIKTVDYDIEPGMQNESSPLRHVSPTYGGIALDDHHDE</sequence>
<dbReference type="PANTHER" id="PTHR10165">
    <property type="entry name" value="LIPID PHOSPHATE PHOSPHATASE"/>
    <property type="match status" value="1"/>
</dbReference>
<dbReference type="GO" id="GO:0005886">
    <property type="term" value="C:plasma membrane"/>
    <property type="evidence" value="ECO:0007669"/>
    <property type="project" value="TreeGrafter"/>
</dbReference>
<dbReference type="PANTHER" id="PTHR10165:SF197">
    <property type="entry name" value="FI04477P-RELATED"/>
    <property type="match status" value="1"/>
</dbReference>
<feature type="transmembrane region" description="Helical" evidence="6">
    <location>
        <begin position="101"/>
        <end position="122"/>
    </location>
</feature>
<keyword evidence="4 6" id="KW-1133">Transmembrane helix</keyword>
<evidence type="ECO:0000256" key="3">
    <source>
        <dbReference type="ARBA" id="ARBA00022692"/>
    </source>
</evidence>
<keyword evidence="9" id="KW-1185">Reference proteome</keyword>
<protein>
    <recommendedName>
        <fullName evidence="7">Phosphatidic acid phosphatase type 2/haloperoxidase domain-containing protein</fullName>
    </recommendedName>
</protein>
<dbReference type="SUPFAM" id="SSF48317">
    <property type="entry name" value="Acid phosphatase/Vanadium-dependent haloperoxidase"/>
    <property type="match status" value="1"/>
</dbReference>
<evidence type="ECO:0000313" key="9">
    <source>
        <dbReference type="Proteomes" id="UP000639338"/>
    </source>
</evidence>
<dbReference type="Gene3D" id="1.20.144.10">
    <property type="entry name" value="Phosphatidic acid phosphatase type 2/haloperoxidase"/>
    <property type="match status" value="1"/>
</dbReference>
<evidence type="ECO:0000313" key="8">
    <source>
        <dbReference type="EMBL" id="KAF7989339.1"/>
    </source>
</evidence>